<keyword evidence="3" id="KW-1185">Reference proteome</keyword>
<feature type="region of interest" description="Disordered" evidence="1">
    <location>
        <begin position="122"/>
        <end position="156"/>
    </location>
</feature>
<accession>A0ABR1XBY0</accession>
<sequence>MNTSTVEPLCSFTTLVASQNIASSSTTTTAATTTTTTSLPPKQTTTITKEKTWQRRDIASLKTQAELEADGQAAVLWSGATGHPCIIMDLVPDGSHALVTAVSSFRPGPQNGYLQPWKQHCHQGKDPDRSRSFAGTERWYDDDGNGSSGRHLLHLEGGRQFPKSRTAWV</sequence>
<reference evidence="2 3" key="1">
    <citation type="submission" date="2023-01" db="EMBL/GenBank/DDBJ databases">
        <title>Analysis of 21 Apiospora genomes using comparative genomics revels a genus with tremendous synthesis potential of carbohydrate active enzymes and secondary metabolites.</title>
        <authorList>
            <person name="Sorensen T."/>
        </authorList>
    </citation>
    <scope>NUCLEOTIDE SEQUENCE [LARGE SCALE GENOMIC DNA]</scope>
    <source>
        <strain evidence="2 3">CBS 114990</strain>
    </source>
</reference>
<dbReference type="GeneID" id="92038242"/>
<name>A0ABR1XBY0_9PEZI</name>
<feature type="compositionally biased region" description="Low complexity" evidence="1">
    <location>
        <begin position="23"/>
        <end position="38"/>
    </location>
</feature>
<dbReference type="Proteomes" id="UP001433268">
    <property type="component" value="Unassembled WGS sequence"/>
</dbReference>
<gene>
    <name evidence="2" type="ORF">PG997_000867</name>
</gene>
<evidence type="ECO:0000256" key="1">
    <source>
        <dbReference type="SAM" id="MobiDB-lite"/>
    </source>
</evidence>
<organism evidence="2 3">
    <name type="scientific">Apiospora hydei</name>
    <dbReference type="NCBI Taxonomy" id="1337664"/>
    <lineage>
        <taxon>Eukaryota</taxon>
        <taxon>Fungi</taxon>
        <taxon>Dikarya</taxon>
        <taxon>Ascomycota</taxon>
        <taxon>Pezizomycotina</taxon>
        <taxon>Sordariomycetes</taxon>
        <taxon>Xylariomycetidae</taxon>
        <taxon>Amphisphaeriales</taxon>
        <taxon>Apiosporaceae</taxon>
        <taxon>Apiospora</taxon>
    </lineage>
</organism>
<comment type="caution">
    <text evidence="2">The sequence shown here is derived from an EMBL/GenBank/DDBJ whole genome shotgun (WGS) entry which is preliminary data.</text>
</comment>
<dbReference type="EMBL" id="JAQQWN010000002">
    <property type="protein sequence ID" value="KAK8094182.1"/>
    <property type="molecule type" value="Genomic_DNA"/>
</dbReference>
<protein>
    <submittedName>
        <fullName evidence="2">Uncharacterized protein</fullName>
    </submittedName>
</protein>
<proteinExistence type="predicted"/>
<feature type="region of interest" description="Disordered" evidence="1">
    <location>
        <begin position="23"/>
        <end position="42"/>
    </location>
</feature>
<evidence type="ECO:0000313" key="3">
    <source>
        <dbReference type="Proteomes" id="UP001433268"/>
    </source>
</evidence>
<dbReference type="RefSeq" id="XP_066674955.1">
    <property type="nucleotide sequence ID" value="XM_066805182.1"/>
</dbReference>
<evidence type="ECO:0000313" key="2">
    <source>
        <dbReference type="EMBL" id="KAK8094182.1"/>
    </source>
</evidence>